<dbReference type="AlphaFoldDB" id="A0A9E2NSC1"/>
<dbReference type="InterPro" id="IPR001123">
    <property type="entry name" value="LeuE-type"/>
</dbReference>
<feature type="transmembrane region" description="Helical" evidence="6">
    <location>
        <begin position="110"/>
        <end position="133"/>
    </location>
</feature>
<feature type="transmembrane region" description="Helical" evidence="6">
    <location>
        <begin position="71"/>
        <end position="90"/>
    </location>
</feature>
<name>A0A9E2NSC1_9GAMM</name>
<organism evidence="7 8">
    <name type="scientific">Candidatus Anaerobiospirillum merdipullorum</name>
    <dbReference type="NCBI Taxonomy" id="2838450"/>
    <lineage>
        <taxon>Bacteria</taxon>
        <taxon>Pseudomonadati</taxon>
        <taxon>Pseudomonadota</taxon>
        <taxon>Gammaproteobacteria</taxon>
        <taxon>Aeromonadales</taxon>
        <taxon>Succinivibrionaceae</taxon>
        <taxon>Anaerobiospirillum</taxon>
    </lineage>
</organism>
<dbReference type="PANTHER" id="PTHR30086:SF20">
    <property type="entry name" value="ARGININE EXPORTER PROTEIN ARGO-RELATED"/>
    <property type="match status" value="1"/>
</dbReference>
<reference evidence="7" key="2">
    <citation type="submission" date="2021-04" db="EMBL/GenBank/DDBJ databases">
        <authorList>
            <person name="Gilroy R."/>
        </authorList>
    </citation>
    <scope>NUCLEOTIDE SEQUENCE</scope>
    <source>
        <strain evidence="7">687</strain>
    </source>
</reference>
<comment type="subcellular location">
    <subcellularLocation>
        <location evidence="1">Cell membrane</location>
        <topology evidence="1">Multi-pass membrane protein</topology>
    </subcellularLocation>
</comment>
<dbReference type="EMBL" id="JAHLFG010000064">
    <property type="protein sequence ID" value="MBU3827043.1"/>
    <property type="molecule type" value="Genomic_DNA"/>
</dbReference>
<protein>
    <submittedName>
        <fullName evidence="7">LysE family transporter</fullName>
    </submittedName>
</protein>
<keyword evidence="4 6" id="KW-1133">Transmembrane helix</keyword>
<keyword evidence="3 6" id="KW-0812">Transmembrane</keyword>
<keyword evidence="2" id="KW-1003">Cell membrane</keyword>
<evidence type="ECO:0000256" key="2">
    <source>
        <dbReference type="ARBA" id="ARBA00022475"/>
    </source>
</evidence>
<evidence type="ECO:0000256" key="4">
    <source>
        <dbReference type="ARBA" id="ARBA00022989"/>
    </source>
</evidence>
<evidence type="ECO:0000256" key="1">
    <source>
        <dbReference type="ARBA" id="ARBA00004651"/>
    </source>
</evidence>
<dbReference type="PANTHER" id="PTHR30086">
    <property type="entry name" value="ARGININE EXPORTER PROTEIN ARGO"/>
    <property type="match status" value="1"/>
</dbReference>
<sequence>MPLYILTSFLIYCLINAFTPGPGNILALNTVSNYGVVKGRPLFLGIFAGYYVVQAICAALVFGVSSLLPNFLHVLQYVGAAYILWLAWHIACSKPQTDEMSKSASFMQGFMLQFVNVKIYLFGITALTAYITAYSNELHVFLLFEMIIATIGTIATITWIGLGVVIQKYYFKYYRIINIILALTLLQCVYSILRMA</sequence>
<evidence type="ECO:0000313" key="7">
    <source>
        <dbReference type="EMBL" id="MBU3827043.1"/>
    </source>
</evidence>
<reference evidence="7" key="1">
    <citation type="journal article" date="2021" name="PeerJ">
        <title>Extensive microbial diversity within the chicken gut microbiome revealed by metagenomics and culture.</title>
        <authorList>
            <person name="Gilroy R."/>
            <person name="Ravi A."/>
            <person name="Getino M."/>
            <person name="Pursley I."/>
            <person name="Horton D.L."/>
            <person name="Alikhan N.F."/>
            <person name="Baker D."/>
            <person name="Gharbi K."/>
            <person name="Hall N."/>
            <person name="Watson M."/>
            <person name="Adriaenssens E.M."/>
            <person name="Foster-Nyarko E."/>
            <person name="Jarju S."/>
            <person name="Secka A."/>
            <person name="Antonio M."/>
            <person name="Oren A."/>
            <person name="Chaudhuri R.R."/>
            <person name="La Ragione R."/>
            <person name="Hildebrand F."/>
            <person name="Pallen M.J."/>
        </authorList>
    </citation>
    <scope>NUCLEOTIDE SEQUENCE</scope>
    <source>
        <strain evidence="7">687</strain>
    </source>
</reference>
<dbReference type="GO" id="GO:0015171">
    <property type="term" value="F:amino acid transmembrane transporter activity"/>
    <property type="evidence" value="ECO:0007669"/>
    <property type="project" value="TreeGrafter"/>
</dbReference>
<dbReference type="GO" id="GO:0033228">
    <property type="term" value="P:cysteine export across plasma membrane"/>
    <property type="evidence" value="ECO:0007669"/>
    <property type="project" value="TreeGrafter"/>
</dbReference>
<keyword evidence="5 6" id="KW-0472">Membrane</keyword>
<comment type="caution">
    <text evidence="7">The sequence shown here is derived from an EMBL/GenBank/DDBJ whole genome shotgun (WGS) entry which is preliminary data.</text>
</comment>
<evidence type="ECO:0000313" key="8">
    <source>
        <dbReference type="Proteomes" id="UP000824150"/>
    </source>
</evidence>
<evidence type="ECO:0000256" key="3">
    <source>
        <dbReference type="ARBA" id="ARBA00022692"/>
    </source>
</evidence>
<gene>
    <name evidence="7" type="ORF">IAA31_06090</name>
</gene>
<feature type="transmembrane region" description="Helical" evidence="6">
    <location>
        <begin position="43"/>
        <end position="64"/>
    </location>
</feature>
<evidence type="ECO:0000256" key="6">
    <source>
        <dbReference type="SAM" id="Phobius"/>
    </source>
</evidence>
<dbReference type="Pfam" id="PF01810">
    <property type="entry name" value="LysE"/>
    <property type="match status" value="1"/>
</dbReference>
<dbReference type="GO" id="GO:0005886">
    <property type="term" value="C:plasma membrane"/>
    <property type="evidence" value="ECO:0007669"/>
    <property type="project" value="UniProtKB-SubCell"/>
</dbReference>
<proteinExistence type="predicted"/>
<accession>A0A9E2NSC1</accession>
<evidence type="ECO:0000256" key="5">
    <source>
        <dbReference type="ARBA" id="ARBA00023136"/>
    </source>
</evidence>
<feature type="transmembrane region" description="Helical" evidence="6">
    <location>
        <begin position="173"/>
        <end position="193"/>
    </location>
</feature>
<dbReference type="Proteomes" id="UP000824150">
    <property type="component" value="Unassembled WGS sequence"/>
</dbReference>
<feature type="transmembrane region" description="Helical" evidence="6">
    <location>
        <begin position="140"/>
        <end position="161"/>
    </location>
</feature>